<accession>A0A8X6QN97</accession>
<name>A0A8X6QN97_NEPPI</name>
<evidence type="ECO:0000313" key="2">
    <source>
        <dbReference type="Proteomes" id="UP000887013"/>
    </source>
</evidence>
<comment type="caution">
    <text evidence="1">The sequence shown here is derived from an EMBL/GenBank/DDBJ whole genome shotgun (WGS) entry which is preliminary data.</text>
</comment>
<reference evidence="1" key="1">
    <citation type="submission" date="2020-08" db="EMBL/GenBank/DDBJ databases">
        <title>Multicomponent nature underlies the extraordinary mechanical properties of spider dragline silk.</title>
        <authorList>
            <person name="Kono N."/>
            <person name="Nakamura H."/>
            <person name="Mori M."/>
            <person name="Yoshida Y."/>
            <person name="Ohtoshi R."/>
            <person name="Malay A.D."/>
            <person name="Moran D.A.P."/>
            <person name="Tomita M."/>
            <person name="Numata K."/>
            <person name="Arakawa K."/>
        </authorList>
    </citation>
    <scope>NUCLEOTIDE SEQUENCE</scope>
</reference>
<dbReference type="AlphaFoldDB" id="A0A8X6QN97"/>
<sequence>MHRACLGKLCLQTYKFKIPVHLQPSGKRKRLEFAMHLLRCIGNDSQYLPFFNRGSNRGSSPRYSGIICLSAISLHLHPSIVFPHDGAPPQWSLTSRERIKWW</sequence>
<gene>
    <name evidence="1" type="ORF">NPIL_632631</name>
</gene>
<proteinExistence type="predicted"/>
<keyword evidence="2" id="KW-1185">Reference proteome</keyword>
<organism evidence="1 2">
    <name type="scientific">Nephila pilipes</name>
    <name type="common">Giant wood spider</name>
    <name type="synonym">Nephila maculata</name>
    <dbReference type="NCBI Taxonomy" id="299642"/>
    <lineage>
        <taxon>Eukaryota</taxon>
        <taxon>Metazoa</taxon>
        <taxon>Ecdysozoa</taxon>
        <taxon>Arthropoda</taxon>
        <taxon>Chelicerata</taxon>
        <taxon>Arachnida</taxon>
        <taxon>Araneae</taxon>
        <taxon>Araneomorphae</taxon>
        <taxon>Entelegynae</taxon>
        <taxon>Araneoidea</taxon>
        <taxon>Nephilidae</taxon>
        <taxon>Nephila</taxon>
    </lineage>
</organism>
<evidence type="ECO:0000313" key="1">
    <source>
        <dbReference type="EMBL" id="GFU35290.1"/>
    </source>
</evidence>
<protein>
    <submittedName>
        <fullName evidence="1">Uncharacterized protein</fullName>
    </submittedName>
</protein>
<dbReference type="Proteomes" id="UP000887013">
    <property type="component" value="Unassembled WGS sequence"/>
</dbReference>
<dbReference type="EMBL" id="BMAW01083715">
    <property type="protein sequence ID" value="GFU35290.1"/>
    <property type="molecule type" value="Genomic_DNA"/>
</dbReference>